<dbReference type="Proteomes" id="UP000027135">
    <property type="component" value="Unassembled WGS sequence"/>
</dbReference>
<evidence type="ECO:0000313" key="1">
    <source>
        <dbReference type="EMBL" id="KDR11664.1"/>
    </source>
</evidence>
<keyword evidence="2" id="KW-1185">Reference proteome</keyword>
<evidence type="ECO:0000313" key="2">
    <source>
        <dbReference type="Proteomes" id="UP000027135"/>
    </source>
</evidence>
<name>A0A067QZA0_ZOONE</name>
<protein>
    <submittedName>
        <fullName evidence="1">Uncharacterized protein</fullName>
    </submittedName>
</protein>
<accession>A0A067QZA0</accession>
<proteinExistence type="predicted"/>
<dbReference type="AlphaFoldDB" id="A0A067QZA0"/>
<organism evidence="1 2">
    <name type="scientific">Zootermopsis nevadensis</name>
    <name type="common">Dampwood termite</name>
    <dbReference type="NCBI Taxonomy" id="136037"/>
    <lineage>
        <taxon>Eukaryota</taxon>
        <taxon>Metazoa</taxon>
        <taxon>Ecdysozoa</taxon>
        <taxon>Arthropoda</taxon>
        <taxon>Hexapoda</taxon>
        <taxon>Insecta</taxon>
        <taxon>Pterygota</taxon>
        <taxon>Neoptera</taxon>
        <taxon>Polyneoptera</taxon>
        <taxon>Dictyoptera</taxon>
        <taxon>Blattodea</taxon>
        <taxon>Blattoidea</taxon>
        <taxon>Termitoidae</taxon>
        <taxon>Termopsidae</taxon>
        <taxon>Zootermopsis</taxon>
    </lineage>
</organism>
<gene>
    <name evidence="1" type="ORF">L798_13994</name>
</gene>
<dbReference type="EMBL" id="KK853083">
    <property type="protein sequence ID" value="KDR11664.1"/>
    <property type="molecule type" value="Genomic_DNA"/>
</dbReference>
<dbReference type="InParanoid" id="A0A067QZA0"/>
<sequence length="156" mass="17072">MISFHIHCWFHKLSVNTVVSSVRSYHRRRNGSDVGFPCVSQDVSVAAPVHASRLAGVQKRALVVIFTTLVVGSTSVRLGLLQGGGSVIPGAGLSIRRASAVDDFPERFAEVIRKKGVQNWINAGIHVCQHVTHDLYHNTYVGDLVLVGTLQYQDQL</sequence>
<reference evidence="1 2" key="1">
    <citation type="journal article" date="2014" name="Nat. Commun.">
        <title>Molecular traces of alternative social organization in a termite genome.</title>
        <authorList>
            <person name="Terrapon N."/>
            <person name="Li C."/>
            <person name="Robertson H.M."/>
            <person name="Ji L."/>
            <person name="Meng X."/>
            <person name="Booth W."/>
            <person name="Chen Z."/>
            <person name="Childers C.P."/>
            <person name="Glastad K.M."/>
            <person name="Gokhale K."/>
            <person name="Gowin J."/>
            <person name="Gronenberg W."/>
            <person name="Hermansen R.A."/>
            <person name="Hu H."/>
            <person name="Hunt B.G."/>
            <person name="Huylmans A.K."/>
            <person name="Khalil S.M."/>
            <person name="Mitchell R.D."/>
            <person name="Munoz-Torres M.C."/>
            <person name="Mustard J.A."/>
            <person name="Pan H."/>
            <person name="Reese J.T."/>
            <person name="Scharf M.E."/>
            <person name="Sun F."/>
            <person name="Vogel H."/>
            <person name="Xiao J."/>
            <person name="Yang W."/>
            <person name="Yang Z."/>
            <person name="Yang Z."/>
            <person name="Zhou J."/>
            <person name="Zhu J."/>
            <person name="Brent C.S."/>
            <person name="Elsik C.G."/>
            <person name="Goodisman M.A."/>
            <person name="Liberles D.A."/>
            <person name="Roe R.M."/>
            <person name="Vargo E.L."/>
            <person name="Vilcinskas A."/>
            <person name="Wang J."/>
            <person name="Bornberg-Bauer E."/>
            <person name="Korb J."/>
            <person name="Zhang G."/>
            <person name="Liebig J."/>
        </authorList>
    </citation>
    <scope>NUCLEOTIDE SEQUENCE [LARGE SCALE GENOMIC DNA]</scope>
    <source>
        <tissue evidence="1">Whole organism</tissue>
    </source>
</reference>